<feature type="transmembrane region" description="Helical" evidence="2">
    <location>
        <begin position="354"/>
        <end position="372"/>
    </location>
</feature>
<reference evidence="5" key="1">
    <citation type="journal article" date="2017" name="Med. Chem. Commun.">
        <title>Nonomuraea sp. ATCC 55076 harbours the largest actinomycete chromosome to date and the kistamicin biosynthetic gene cluster.</title>
        <authorList>
            <person name="Nazari B."/>
            <person name="Forneris C.C."/>
            <person name="Gibson M.I."/>
            <person name="Moon K."/>
            <person name="Schramma K.R."/>
            <person name="Seyedsayamdost M.R."/>
        </authorList>
    </citation>
    <scope>NUCLEOTIDE SEQUENCE [LARGE SCALE GENOMIC DNA]</scope>
    <source>
        <strain evidence="5">ATCC 55076</strain>
    </source>
</reference>
<evidence type="ECO:0000313" key="5">
    <source>
        <dbReference type="Proteomes" id="UP000190797"/>
    </source>
</evidence>
<dbReference type="STRING" id="1909395.BKM31_05455"/>
<dbReference type="KEGG" id="noa:BKM31_05455"/>
<keyword evidence="4" id="KW-0808">Transferase</keyword>
<feature type="region of interest" description="Disordered" evidence="1">
    <location>
        <begin position="419"/>
        <end position="439"/>
    </location>
</feature>
<dbReference type="PANTHER" id="PTHR10859">
    <property type="entry name" value="GLYCOSYL TRANSFERASE"/>
    <property type="match status" value="1"/>
</dbReference>
<feature type="compositionally biased region" description="Basic residues" evidence="1">
    <location>
        <begin position="419"/>
        <end position="428"/>
    </location>
</feature>
<dbReference type="PANTHER" id="PTHR10859:SF91">
    <property type="entry name" value="DOLICHYL-PHOSPHATE BETA-GLUCOSYLTRANSFERASE"/>
    <property type="match status" value="1"/>
</dbReference>
<evidence type="ECO:0000256" key="2">
    <source>
        <dbReference type="SAM" id="Phobius"/>
    </source>
</evidence>
<keyword evidence="2" id="KW-0472">Membrane</keyword>
<dbReference type="Pfam" id="PF00535">
    <property type="entry name" value="Glycos_transf_2"/>
    <property type="match status" value="1"/>
</dbReference>
<feature type="transmembrane region" description="Helical" evidence="2">
    <location>
        <begin position="378"/>
        <end position="395"/>
    </location>
</feature>
<feature type="domain" description="Glycosyltransferase 2-like" evidence="3">
    <location>
        <begin position="30"/>
        <end position="193"/>
    </location>
</feature>
<name>A0A1U9ZST4_9ACTN</name>
<dbReference type="Gene3D" id="3.90.550.10">
    <property type="entry name" value="Spore Coat Polysaccharide Biosynthesis Protein SpsA, Chain A"/>
    <property type="match status" value="1"/>
</dbReference>
<dbReference type="GO" id="GO:0016740">
    <property type="term" value="F:transferase activity"/>
    <property type="evidence" value="ECO:0007669"/>
    <property type="project" value="UniProtKB-KW"/>
</dbReference>
<dbReference type="SUPFAM" id="SSF53448">
    <property type="entry name" value="Nucleotide-diphospho-sugar transferases"/>
    <property type="match status" value="1"/>
</dbReference>
<gene>
    <name evidence="4" type="ORF">BKM31_05455</name>
</gene>
<feature type="transmembrane region" description="Helical" evidence="2">
    <location>
        <begin position="287"/>
        <end position="306"/>
    </location>
</feature>
<evidence type="ECO:0000259" key="3">
    <source>
        <dbReference type="Pfam" id="PF00535"/>
    </source>
</evidence>
<sequence length="439" mass="48030">MARHVSNAPARRRPQARDAAPAAALASVDIVIPVLNEERALPGCVRTLAAYLGGFPLPWRITIVDNGSTDGTWRVAAALSGELERVHARRLEIRGRGAALRAAWQDSSADIVAYMDVDLSTDLDALFPLVASVASGHSEIAIGTRLAPGARTRRSLRREVVSRGYNALLRHGFGVRFSDAQCGFKAARTDVVRPLLGKVEDDSWFFDTELLLLAEHNGLRVHEVPVDWIEDTDSRVRVVRTAVDDLKGLARVAWSICRGRAAVEVARPEPAPRHPDAVVARLREATFLSFATVNVASCALYALVYLSLRETWSPAATNLGAVALTFLVSGAIPRRWTVARLRRAAVRVRSAARFSMVYALTTAAALAVPSAAGRAAEVGAVLAAYGPLALSRWIAGSKRTRARSWTRRRRLALRRRTLPRRRMTVRHRPPSDTPPRPPF</sequence>
<dbReference type="InterPro" id="IPR001173">
    <property type="entry name" value="Glyco_trans_2-like"/>
</dbReference>
<dbReference type="EMBL" id="CP017717">
    <property type="protein sequence ID" value="AQZ61003.1"/>
    <property type="molecule type" value="Genomic_DNA"/>
</dbReference>
<proteinExistence type="predicted"/>
<organism evidence="4 5">
    <name type="scientific">[Actinomadura] parvosata subsp. kistnae</name>
    <dbReference type="NCBI Taxonomy" id="1909395"/>
    <lineage>
        <taxon>Bacteria</taxon>
        <taxon>Bacillati</taxon>
        <taxon>Actinomycetota</taxon>
        <taxon>Actinomycetes</taxon>
        <taxon>Streptosporangiales</taxon>
        <taxon>Streptosporangiaceae</taxon>
        <taxon>Nonomuraea</taxon>
    </lineage>
</organism>
<feature type="transmembrane region" description="Helical" evidence="2">
    <location>
        <begin position="312"/>
        <end position="333"/>
    </location>
</feature>
<keyword evidence="2" id="KW-0812">Transmembrane</keyword>
<protein>
    <submittedName>
        <fullName evidence="4">Glycosyl transferase family 2</fullName>
    </submittedName>
</protein>
<evidence type="ECO:0000313" key="4">
    <source>
        <dbReference type="EMBL" id="AQZ61003.1"/>
    </source>
</evidence>
<keyword evidence="5" id="KW-1185">Reference proteome</keyword>
<dbReference type="Proteomes" id="UP000190797">
    <property type="component" value="Chromosome"/>
</dbReference>
<dbReference type="InterPro" id="IPR029044">
    <property type="entry name" value="Nucleotide-diphossugar_trans"/>
</dbReference>
<dbReference type="GO" id="GO:0006487">
    <property type="term" value="P:protein N-linked glycosylation"/>
    <property type="evidence" value="ECO:0007669"/>
    <property type="project" value="TreeGrafter"/>
</dbReference>
<accession>A0A1U9ZST4</accession>
<evidence type="ECO:0000256" key="1">
    <source>
        <dbReference type="SAM" id="MobiDB-lite"/>
    </source>
</evidence>
<keyword evidence="2" id="KW-1133">Transmembrane helix</keyword>
<dbReference type="AlphaFoldDB" id="A0A1U9ZST4"/>